<evidence type="ECO:0000313" key="3">
    <source>
        <dbReference type="Proteomes" id="UP000000323"/>
    </source>
</evidence>
<reference evidence="3" key="1">
    <citation type="journal article" date="2010" name="Stand. Genomic Sci.">
        <title>Complete genome sequence of 'Thermobaculum terrenum' type strain (YNP1).</title>
        <authorList>
            <person name="Kiss H."/>
            <person name="Cleland D."/>
            <person name="Lapidus A."/>
            <person name="Lucas S."/>
            <person name="Glavina Del Rio T."/>
            <person name="Nolan M."/>
            <person name="Tice H."/>
            <person name="Han C."/>
            <person name="Goodwin L."/>
            <person name="Pitluck S."/>
            <person name="Liolios K."/>
            <person name="Ivanova N."/>
            <person name="Mavromatis K."/>
            <person name="Ovchinnikova G."/>
            <person name="Pati A."/>
            <person name="Chen A."/>
            <person name="Palaniappan K."/>
            <person name="Land M."/>
            <person name="Hauser L."/>
            <person name="Chang Y."/>
            <person name="Jeffries C."/>
            <person name="Lu M."/>
            <person name="Brettin T."/>
            <person name="Detter J."/>
            <person name="Goker M."/>
            <person name="Tindall B."/>
            <person name="Beck B."/>
            <person name="McDermott T."/>
            <person name="Woyke T."/>
            <person name="Bristow J."/>
            <person name="Eisen J."/>
            <person name="Markowitz V."/>
            <person name="Hugenholtz P."/>
            <person name="Kyrpides N."/>
            <person name="Klenk H."/>
            <person name="Cheng J."/>
        </authorList>
    </citation>
    <scope>NUCLEOTIDE SEQUENCE [LARGE SCALE GENOMIC DNA]</scope>
    <source>
        <strain evidence="3">ATCC BAA-798 / YNP1</strain>
    </source>
</reference>
<dbReference type="AlphaFoldDB" id="D1CDW3"/>
<organism evidence="2 3">
    <name type="scientific">Thermobaculum terrenum (strain ATCC BAA-798 / CCMEE 7001 / YNP1)</name>
    <dbReference type="NCBI Taxonomy" id="525904"/>
    <lineage>
        <taxon>Bacteria</taxon>
        <taxon>Bacillati</taxon>
        <taxon>Chloroflexota</taxon>
        <taxon>Chloroflexia</taxon>
        <taxon>Candidatus Thermobaculales</taxon>
        <taxon>Candidatus Thermobaculaceae</taxon>
        <taxon>Thermobaculum</taxon>
    </lineage>
</organism>
<evidence type="ECO:0000256" key="1">
    <source>
        <dbReference type="SAM" id="Phobius"/>
    </source>
</evidence>
<dbReference type="RefSeq" id="WP_012874154.1">
    <property type="nucleotide sequence ID" value="NC_013525.1"/>
</dbReference>
<keyword evidence="1" id="KW-0472">Membrane</keyword>
<accession>D1CDW3</accession>
<protein>
    <submittedName>
        <fullName evidence="2">Uncharacterized protein</fullName>
    </submittedName>
</protein>
<feature type="transmembrane region" description="Helical" evidence="1">
    <location>
        <begin position="26"/>
        <end position="44"/>
    </location>
</feature>
<proteinExistence type="predicted"/>
<dbReference type="KEGG" id="ttr:Tter_0197"/>
<dbReference type="OrthoDB" id="7909078at2"/>
<evidence type="ECO:0000313" key="2">
    <source>
        <dbReference type="EMBL" id="ACZ41119.1"/>
    </source>
</evidence>
<sequence length="172" mass="19389">MSSPPDGIELSHWEERRSIHSRANPTPLIILSLIIIVSLSGILGPMRHRATSQNNTSVLEIEGPRFIRTGEIFEMRIHITPRTELKNTVLSVSADLWKDMTINTMSPAPQEESSENGNFRFLFGNLSSNKEFLVKVDLQINPSLRGQNHGTIRLLSNGAEINRVDYSIMVWP</sequence>
<name>D1CDW3_THET1</name>
<dbReference type="eggNOG" id="ENOG50330U2">
    <property type="taxonomic scope" value="Bacteria"/>
</dbReference>
<keyword evidence="3" id="KW-1185">Reference proteome</keyword>
<dbReference type="Proteomes" id="UP000000323">
    <property type="component" value="Chromosome 1"/>
</dbReference>
<keyword evidence="1" id="KW-0812">Transmembrane</keyword>
<dbReference type="HOGENOM" id="CLU_1561886_0_0_0"/>
<gene>
    <name evidence="2" type="ordered locus">Tter_0197</name>
</gene>
<keyword evidence="1" id="KW-1133">Transmembrane helix</keyword>
<dbReference type="EMBL" id="CP001825">
    <property type="protein sequence ID" value="ACZ41119.1"/>
    <property type="molecule type" value="Genomic_DNA"/>
</dbReference>
<dbReference type="STRING" id="525904.Tter_0197"/>